<reference evidence="4" key="1">
    <citation type="submission" date="2019-02" db="EMBL/GenBank/DDBJ databases">
        <title>Draft genome sequence of Dolichospermum planctonicum NIES-80.</title>
        <authorList>
            <person name="Yamaguchi H."/>
            <person name="Suzuki S."/>
            <person name="Kawachi M."/>
        </authorList>
    </citation>
    <scope>NUCLEOTIDE SEQUENCE [LARGE SCALE GENOMIC DNA]</scope>
    <source>
        <strain evidence="4">NIES-80</strain>
    </source>
</reference>
<evidence type="ECO:0000259" key="2">
    <source>
        <dbReference type="PROSITE" id="PS52004"/>
    </source>
</evidence>
<comment type="similarity">
    <text evidence="1">Belongs to the thiolase-like superfamily. Beta-ketoacyl-ACP synthases family.</text>
</comment>
<dbReference type="SUPFAM" id="SSF53901">
    <property type="entry name" value="Thiolase-like"/>
    <property type="match status" value="2"/>
</dbReference>
<accession>A0A480AHE5</accession>
<name>A0A480AHE5_9CYAN</name>
<dbReference type="SUPFAM" id="SSF52151">
    <property type="entry name" value="FabD/lysophospholipase-like"/>
    <property type="match status" value="1"/>
</dbReference>
<dbReference type="InterPro" id="IPR014030">
    <property type="entry name" value="Ketoacyl_synth_N"/>
</dbReference>
<comment type="caution">
    <text evidence="3">The sequence shown here is derived from an EMBL/GenBank/DDBJ whole genome shotgun (WGS) entry which is preliminary data.</text>
</comment>
<dbReference type="Pfam" id="PF00109">
    <property type="entry name" value="ketoacyl-synt"/>
    <property type="match status" value="1"/>
</dbReference>
<dbReference type="PROSITE" id="PS52004">
    <property type="entry name" value="KS3_2"/>
    <property type="match status" value="1"/>
</dbReference>
<dbReference type="Proteomes" id="UP000299367">
    <property type="component" value="Unassembled WGS sequence"/>
</dbReference>
<dbReference type="Gene3D" id="3.40.47.10">
    <property type="match status" value="1"/>
</dbReference>
<dbReference type="EMBL" id="BJCF01000042">
    <property type="protein sequence ID" value="GCL43506.1"/>
    <property type="molecule type" value="Genomic_DNA"/>
</dbReference>
<dbReference type="InterPro" id="IPR016039">
    <property type="entry name" value="Thiolase-like"/>
</dbReference>
<gene>
    <name evidence="3" type="ORF">NIES80_32220</name>
</gene>
<dbReference type="OrthoDB" id="499075at2"/>
<dbReference type="Gene3D" id="3.30.70.3290">
    <property type="match status" value="1"/>
</dbReference>
<sequence>MNIQQQKTAKMAIVGMDAFFGECQELDAFESSIYDGKQHFIPLPESRWHGINQQETLLQEYGLEVGKVPQGAYIDNFEVDTFAYKIPPNEVEKINPQQLLLLRVADRALKDAKISPNSNVAVIIAADTELSVHQLQQRWNSSWQIKDGLNGAEITLSPEKIHQLESIVQDSIHNQVELSEYLSYVTNIMASRISSLWNFSSPSFTISAVETAAFKALELAQMLLDTNEVDAVIVGAVDLAGGVENVLLRSQFGKINTGVNTLSFDEKADGWNVGEGAGAVVLKRHDVALQNQERIYAVIDAVSIGQSASMAVNDTIITQVCKQAFQQAGIQPQEVNYLEVCASGIPAEDEAEINGILQAYPSVGDGLHCAIGSVKSNIGHTFVASGIASLIKTALSLYYKYIPATPNWSGVKTPQVWEGSPFYVATESRPWFLQKEVKCRISAINSIGCDGSFAHVIISEETNQPEPQNRYLESKSFHLFPLVANDQSSLLAALDHLQATIENTDDLKNTATHNFLKFQQNSDTKYTLSITGRNQKELIKEINSAKKGVTNAFENGKDWQTPIGSYFTPKPLGKTGEIAFIYPAAVNSYLGIGRTLFRLFPKAFDDVIVKSLYKRAADVEKLVFPRSLGKLSTRELETLEKKLLADSLAMFEAEMLFTRLITTIISDDFQVKPKHIFGYSLGETSMMVAQGVWSNFYQGSNTFNSSNLFGDRLSGYKNAVCEYWGLPKNSTNSHNNLWGNYVLIASPAQVRECLKSENYVYLTQINTSEEVLIGGEPAACERVIKKLGCNAFPAPFDHVIHCQAMQSEYPELVKLNNLPAQQIPGVTFYSAAKYQPISLKSESIAHHIATGLCQELDFPRLVNRVYADGAKIFIEAGAGGICSRWISKNLGNQEHITVSLNRRGTDDHSSLIKALAKLLSHQVKLNLAPLYNLSSKNQKQNKLTLRKVTLGGNSMAAMILNPENQKLFANNQQQKTFPHEGYKIINSLQTVEKIAPTEIYPKPKPKPEKKSMKTIMENGLELSKKLKFFESTKILKPNINQEPTEKISMNDLKISQYKKLSNNTAKLTKTHTSFLAARQDFSQQMSEIIQLQLACAQNLLKEAP</sequence>
<dbReference type="InterPro" id="IPR016035">
    <property type="entry name" value="Acyl_Trfase/lysoPLipase"/>
</dbReference>
<feature type="domain" description="Ketosynthase family 3 (KS3)" evidence="2">
    <location>
        <begin position="8"/>
        <end position="460"/>
    </location>
</feature>
<evidence type="ECO:0000256" key="1">
    <source>
        <dbReference type="RuleBase" id="RU003694"/>
    </source>
</evidence>
<evidence type="ECO:0000313" key="4">
    <source>
        <dbReference type="Proteomes" id="UP000299367"/>
    </source>
</evidence>
<organism evidence="3 4">
    <name type="scientific">Dolichospermum planctonicum</name>
    <dbReference type="NCBI Taxonomy" id="136072"/>
    <lineage>
        <taxon>Bacteria</taxon>
        <taxon>Bacillati</taxon>
        <taxon>Cyanobacteriota</taxon>
        <taxon>Cyanophyceae</taxon>
        <taxon>Nostocales</taxon>
        <taxon>Aphanizomenonaceae</taxon>
        <taxon>Dolichospermum</taxon>
    </lineage>
</organism>
<dbReference type="CDD" id="cd00833">
    <property type="entry name" value="PKS"/>
    <property type="match status" value="1"/>
</dbReference>
<evidence type="ECO:0000313" key="3">
    <source>
        <dbReference type="EMBL" id="GCL43506.1"/>
    </source>
</evidence>
<protein>
    <submittedName>
        <fullName evidence="3">PfaB family protein</fullName>
    </submittedName>
</protein>
<keyword evidence="1" id="KW-0808">Transferase</keyword>
<dbReference type="InterPro" id="IPR001227">
    <property type="entry name" value="Ac_transferase_dom_sf"/>
</dbReference>
<dbReference type="PANTHER" id="PTHR43074:SF1">
    <property type="entry name" value="BETA-KETOACYL SYNTHASE FAMILY PROTEIN-RELATED"/>
    <property type="match status" value="1"/>
</dbReference>
<dbReference type="PANTHER" id="PTHR43074">
    <property type="entry name" value="OMEGA-3 POLYUNSATURATED FATTY ACID SYNTHASE PFAB-RELATED"/>
    <property type="match status" value="1"/>
</dbReference>
<dbReference type="SMART" id="SM00825">
    <property type="entry name" value="PKS_KS"/>
    <property type="match status" value="1"/>
</dbReference>
<dbReference type="AlphaFoldDB" id="A0A480AHE5"/>
<dbReference type="InterPro" id="IPR052568">
    <property type="entry name" value="PKS-FAS_Synthase"/>
</dbReference>
<dbReference type="GO" id="GO:0016746">
    <property type="term" value="F:acyltransferase activity"/>
    <property type="evidence" value="ECO:0007669"/>
    <property type="project" value="InterPro"/>
</dbReference>
<dbReference type="Pfam" id="PF02801">
    <property type="entry name" value="Ketoacyl-synt_C"/>
    <property type="match status" value="1"/>
</dbReference>
<dbReference type="InterPro" id="IPR014181">
    <property type="entry name" value="Omega3_polyunsat_FA_synth-like"/>
</dbReference>
<proteinExistence type="inferred from homology"/>
<dbReference type="Gene3D" id="3.40.366.10">
    <property type="entry name" value="Malonyl-Coenzyme A Acyl Carrier Protein, domain 2"/>
    <property type="match status" value="2"/>
</dbReference>
<dbReference type="RefSeq" id="WP_137908983.1">
    <property type="nucleotide sequence ID" value="NZ_BJCF01000042.1"/>
</dbReference>
<dbReference type="NCBIfam" id="TIGR02816">
    <property type="entry name" value="pfaB_fam"/>
    <property type="match status" value="1"/>
</dbReference>
<dbReference type="InterPro" id="IPR020841">
    <property type="entry name" value="PKS_Beta-ketoAc_synthase_dom"/>
</dbReference>
<dbReference type="InterPro" id="IPR014031">
    <property type="entry name" value="Ketoacyl_synth_C"/>
</dbReference>